<name>A0A251SMH2_HELAN</name>
<gene>
    <name evidence="1" type="ORF">HannXRQ_Chr14g0448501</name>
</gene>
<reference evidence="2" key="1">
    <citation type="journal article" date="2017" name="Nature">
        <title>The sunflower genome provides insights into oil metabolism, flowering and Asterid evolution.</title>
        <authorList>
            <person name="Badouin H."/>
            <person name="Gouzy J."/>
            <person name="Grassa C.J."/>
            <person name="Murat F."/>
            <person name="Staton S.E."/>
            <person name="Cottret L."/>
            <person name="Lelandais-Briere C."/>
            <person name="Owens G.L."/>
            <person name="Carrere S."/>
            <person name="Mayjonade B."/>
            <person name="Legrand L."/>
            <person name="Gill N."/>
            <person name="Kane N.C."/>
            <person name="Bowers J.E."/>
            <person name="Hubner S."/>
            <person name="Bellec A."/>
            <person name="Berard A."/>
            <person name="Berges H."/>
            <person name="Blanchet N."/>
            <person name="Boniface M.C."/>
            <person name="Brunel D."/>
            <person name="Catrice O."/>
            <person name="Chaidir N."/>
            <person name="Claudel C."/>
            <person name="Donnadieu C."/>
            <person name="Faraut T."/>
            <person name="Fievet G."/>
            <person name="Helmstetter N."/>
            <person name="King M."/>
            <person name="Knapp S.J."/>
            <person name="Lai Z."/>
            <person name="Le Paslier M.C."/>
            <person name="Lippi Y."/>
            <person name="Lorenzon L."/>
            <person name="Mandel J.R."/>
            <person name="Marage G."/>
            <person name="Marchand G."/>
            <person name="Marquand E."/>
            <person name="Bret-Mestries E."/>
            <person name="Morien E."/>
            <person name="Nambeesan S."/>
            <person name="Nguyen T."/>
            <person name="Pegot-Espagnet P."/>
            <person name="Pouilly N."/>
            <person name="Raftis F."/>
            <person name="Sallet E."/>
            <person name="Schiex T."/>
            <person name="Thomas J."/>
            <person name="Vandecasteele C."/>
            <person name="Vares D."/>
            <person name="Vear F."/>
            <person name="Vautrin S."/>
            <person name="Crespi M."/>
            <person name="Mangin B."/>
            <person name="Burke J.M."/>
            <person name="Salse J."/>
            <person name="Munos S."/>
            <person name="Vincourt P."/>
            <person name="Rieseberg L.H."/>
            <person name="Langlade N.B."/>
        </authorList>
    </citation>
    <scope>NUCLEOTIDE SEQUENCE [LARGE SCALE GENOMIC DNA]</scope>
    <source>
        <strain evidence="2">cv. SF193</strain>
    </source>
</reference>
<evidence type="ECO:0000313" key="1">
    <source>
        <dbReference type="EMBL" id="OTF98700.1"/>
    </source>
</evidence>
<dbReference type="AlphaFoldDB" id="A0A251SMH2"/>
<organism evidence="1 2">
    <name type="scientific">Helianthus annuus</name>
    <name type="common">Common sunflower</name>
    <dbReference type="NCBI Taxonomy" id="4232"/>
    <lineage>
        <taxon>Eukaryota</taxon>
        <taxon>Viridiplantae</taxon>
        <taxon>Streptophyta</taxon>
        <taxon>Embryophyta</taxon>
        <taxon>Tracheophyta</taxon>
        <taxon>Spermatophyta</taxon>
        <taxon>Magnoliopsida</taxon>
        <taxon>eudicotyledons</taxon>
        <taxon>Gunneridae</taxon>
        <taxon>Pentapetalae</taxon>
        <taxon>asterids</taxon>
        <taxon>campanulids</taxon>
        <taxon>Asterales</taxon>
        <taxon>Asteraceae</taxon>
        <taxon>Asteroideae</taxon>
        <taxon>Heliantheae alliance</taxon>
        <taxon>Heliantheae</taxon>
        <taxon>Helianthus</taxon>
    </lineage>
</organism>
<dbReference type="InParanoid" id="A0A251SMH2"/>
<dbReference type="EMBL" id="CM007903">
    <property type="protein sequence ID" value="OTF98700.1"/>
    <property type="molecule type" value="Genomic_DNA"/>
</dbReference>
<sequence>MTRFLLLLHEPRRPDLSLSYVNAFGLRFTTRFNVNSRSFFTIRSFFRSFGLSFLSIKASFGLRSLSVYLGANLRSMSHPRSPSHVNLFGLGFTILAFRSKHSSRNASFGLRSLTGFYYSGDGLGLRCGVQPVFSPTSVFSFSHQN</sequence>
<accession>A0A251SMH2</accession>
<evidence type="ECO:0000313" key="2">
    <source>
        <dbReference type="Proteomes" id="UP000215914"/>
    </source>
</evidence>
<proteinExistence type="predicted"/>
<keyword evidence="2" id="KW-1185">Reference proteome</keyword>
<protein>
    <submittedName>
        <fullName evidence="1">Uncharacterized protein</fullName>
    </submittedName>
</protein>
<dbReference type="Proteomes" id="UP000215914">
    <property type="component" value="Chromosome 14"/>
</dbReference>